<dbReference type="Proteomes" id="UP001391051">
    <property type="component" value="Unassembled WGS sequence"/>
</dbReference>
<dbReference type="PANTHER" id="PTHR48070">
    <property type="entry name" value="ESTERASE OVCA2"/>
    <property type="match status" value="1"/>
</dbReference>
<evidence type="ECO:0000313" key="3">
    <source>
        <dbReference type="EMBL" id="KAK7941484.1"/>
    </source>
</evidence>
<keyword evidence="1" id="KW-0378">Hydrolase</keyword>
<protein>
    <recommendedName>
        <fullName evidence="2">Serine hydrolase domain-containing protein</fullName>
    </recommendedName>
</protein>
<sequence>MRILCLHGRGTNSDIFERQLEIKAPSKSRASHHRLIYIDYAFDFLDGEAEVNPAPGIEGLLPGPYLAWHRRHFAPEVARAHDLVRQALEEDGPYDGIIGFSQGAAMAASLILSSSKPSSSAAAHEAVGGLQPPFRFAVFICSVLPVAPPPPPPPEAGQQGSVVDGTAPMLAYEHEHARFLGLSDEELRRGAPPGPQGVVHLYSGCEPLLRTTGGSTAKAAAIMPLPPLRRRWWTFPRSTSGARTTSSPISPSTWPLCARRARRRRWSTSAVMTFRARGRRSI</sequence>
<dbReference type="InterPro" id="IPR005645">
    <property type="entry name" value="FSH-like_dom"/>
</dbReference>
<keyword evidence="4" id="KW-1185">Reference proteome</keyword>
<dbReference type="InterPro" id="IPR029058">
    <property type="entry name" value="AB_hydrolase_fold"/>
</dbReference>
<dbReference type="GeneID" id="92083155"/>
<comment type="caution">
    <text evidence="3">The sequence shown here is derived from an EMBL/GenBank/DDBJ whole genome shotgun (WGS) entry which is preliminary data.</text>
</comment>
<accession>A0ABR1PWU5</accession>
<gene>
    <name evidence="3" type="ORF">PG986_013871</name>
</gene>
<evidence type="ECO:0000313" key="4">
    <source>
        <dbReference type="Proteomes" id="UP001391051"/>
    </source>
</evidence>
<name>A0ABR1PWU5_9PEZI</name>
<dbReference type="SUPFAM" id="SSF53474">
    <property type="entry name" value="alpha/beta-Hydrolases"/>
    <property type="match status" value="1"/>
</dbReference>
<dbReference type="Pfam" id="PF03959">
    <property type="entry name" value="FSH1"/>
    <property type="match status" value="1"/>
</dbReference>
<proteinExistence type="predicted"/>
<dbReference type="RefSeq" id="XP_066694236.1">
    <property type="nucleotide sequence ID" value="XM_066850093.1"/>
</dbReference>
<dbReference type="EMBL" id="JAQQWE010000009">
    <property type="protein sequence ID" value="KAK7941484.1"/>
    <property type="molecule type" value="Genomic_DNA"/>
</dbReference>
<reference evidence="3 4" key="1">
    <citation type="submission" date="2023-01" db="EMBL/GenBank/DDBJ databases">
        <title>Analysis of 21 Apiospora genomes using comparative genomics revels a genus with tremendous synthesis potential of carbohydrate active enzymes and secondary metabolites.</title>
        <authorList>
            <person name="Sorensen T."/>
        </authorList>
    </citation>
    <scope>NUCLEOTIDE SEQUENCE [LARGE SCALE GENOMIC DNA]</scope>
    <source>
        <strain evidence="3 4">CBS 24483</strain>
    </source>
</reference>
<evidence type="ECO:0000259" key="2">
    <source>
        <dbReference type="Pfam" id="PF03959"/>
    </source>
</evidence>
<organism evidence="3 4">
    <name type="scientific">Apiospora aurea</name>
    <dbReference type="NCBI Taxonomy" id="335848"/>
    <lineage>
        <taxon>Eukaryota</taxon>
        <taxon>Fungi</taxon>
        <taxon>Dikarya</taxon>
        <taxon>Ascomycota</taxon>
        <taxon>Pezizomycotina</taxon>
        <taxon>Sordariomycetes</taxon>
        <taxon>Xylariomycetidae</taxon>
        <taxon>Amphisphaeriales</taxon>
        <taxon>Apiosporaceae</taxon>
        <taxon>Apiospora</taxon>
    </lineage>
</organism>
<dbReference type="Gene3D" id="3.40.50.1820">
    <property type="entry name" value="alpha/beta hydrolase"/>
    <property type="match status" value="1"/>
</dbReference>
<feature type="domain" description="Serine hydrolase" evidence="2">
    <location>
        <begin position="1"/>
        <end position="145"/>
    </location>
</feature>
<evidence type="ECO:0000256" key="1">
    <source>
        <dbReference type="ARBA" id="ARBA00022801"/>
    </source>
</evidence>
<dbReference type="PANTHER" id="PTHR48070:SF7">
    <property type="entry name" value="SERINE HYDROLASE FSH DOMAIN-CONTAINING PROTEIN-RELATED"/>
    <property type="match status" value="1"/>
</dbReference>
<dbReference type="InterPro" id="IPR050593">
    <property type="entry name" value="LovG"/>
</dbReference>